<keyword evidence="3" id="KW-1185">Reference proteome</keyword>
<feature type="compositionally biased region" description="Basic and acidic residues" evidence="1">
    <location>
        <begin position="103"/>
        <end position="113"/>
    </location>
</feature>
<name>M2QE94_CERS8</name>
<protein>
    <submittedName>
        <fullName evidence="2">Uncharacterized protein</fullName>
    </submittedName>
</protein>
<accession>M2QE94</accession>
<organism evidence="2 3">
    <name type="scientific">Ceriporiopsis subvermispora (strain B)</name>
    <name type="common">White-rot fungus</name>
    <name type="synonym">Gelatoporia subvermispora</name>
    <dbReference type="NCBI Taxonomy" id="914234"/>
    <lineage>
        <taxon>Eukaryota</taxon>
        <taxon>Fungi</taxon>
        <taxon>Dikarya</taxon>
        <taxon>Basidiomycota</taxon>
        <taxon>Agaricomycotina</taxon>
        <taxon>Agaricomycetes</taxon>
        <taxon>Polyporales</taxon>
        <taxon>Gelatoporiaceae</taxon>
        <taxon>Gelatoporia</taxon>
    </lineage>
</organism>
<evidence type="ECO:0000313" key="3">
    <source>
        <dbReference type="Proteomes" id="UP000016930"/>
    </source>
</evidence>
<feature type="region of interest" description="Disordered" evidence="1">
    <location>
        <begin position="95"/>
        <end position="153"/>
    </location>
</feature>
<gene>
    <name evidence="2" type="ORF">CERSUDRAFT_124704</name>
</gene>
<evidence type="ECO:0000313" key="2">
    <source>
        <dbReference type="EMBL" id="EMD35368.1"/>
    </source>
</evidence>
<dbReference type="AlphaFoldDB" id="M2QE94"/>
<dbReference type="EMBL" id="KB445800">
    <property type="protein sequence ID" value="EMD35368.1"/>
    <property type="molecule type" value="Genomic_DNA"/>
</dbReference>
<reference evidence="2 3" key="1">
    <citation type="journal article" date="2012" name="Proc. Natl. Acad. Sci. U.S.A.">
        <title>Comparative genomics of Ceriporiopsis subvermispora and Phanerochaete chrysosporium provide insight into selective ligninolysis.</title>
        <authorList>
            <person name="Fernandez-Fueyo E."/>
            <person name="Ruiz-Duenas F.J."/>
            <person name="Ferreira P."/>
            <person name="Floudas D."/>
            <person name="Hibbett D.S."/>
            <person name="Canessa P."/>
            <person name="Larrondo L.F."/>
            <person name="James T.Y."/>
            <person name="Seelenfreund D."/>
            <person name="Lobos S."/>
            <person name="Polanco R."/>
            <person name="Tello M."/>
            <person name="Honda Y."/>
            <person name="Watanabe T."/>
            <person name="Watanabe T."/>
            <person name="Ryu J.S."/>
            <person name="Kubicek C.P."/>
            <person name="Schmoll M."/>
            <person name="Gaskell J."/>
            <person name="Hammel K.E."/>
            <person name="St John F.J."/>
            <person name="Vanden Wymelenberg A."/>
            <person name="Sabat G."/>
            <person name="Splinter BonDurant S."/>
            <person name="Syed K."/>
            <person name="Yadav J.S."/>
            <person name="Doddapaneni H."/>
            <person name="Subramanian V."/>
            <person name="Lavin J.L."/>
            <person name="Oguiza J.A."/>
            <person name="Perez G."/>
            <person name="Pisabarro A.G."/>
            <person name="Ramirez L."/>
            <person name="Santoyo F."/>
            <person name="Master E."/>
            <person name="Coutinho P.M."/>
            <person name="Henrissat B."/>
            <person name="Lombard V."/>
            <person name="Magnuson J.K."/>
            <person name="Kuees U."/>
            <person name="Hori C."/>
            <person name="Igarashi K."/>
            <person name="Samejima M."/>
            <person name="Held B.W."/>
            <person name="Barry K.W."/>
            <person name="LaButti K.M."/>
            <person name="Lapidus A."/>
            <person name="Lindquist E.A."/>
            <person name="Lucas S.M."/>
            <person name="Riley R."/>
            <person name="Salamov A.A."/>
            <person name="Hoffmeister D."/>
            <person name="Schwenk D."/>
            <person name="Hadar Y."/>
            <person name="Yarden O."/>
            <person name="de Vries R.P."/>
            <person name="Wiebenga A."/>
            <person name="Stenlid J."/>
            <person name="Eastwood D."/>
            <person name="Grigoriev I.V."/>
            <person name="Berka R.M."/>
            <person name="Blanchette R.A."/>
            <person name="Kersten P."/>
            <person name="Martinez A.T."/>
            <person name="Vicuna R."/>
            <person name="Cullen D."/>
        </authorList>
    </citation>
    <scope>NUCLEOTIDE SEQUENCE [LARGE SCALE GENOMIC DNA]</scope>
    <source>
        <strain evidence="2 3">B</strain>
    </source>
</reference>
<dbReference type="OrthoDB" id="3357408at2759"/>
<dbReference type="Proteomes" id="UP000016930">
    <property type="component" value="Unassembled WGS sequence"/>
</dbReference>
<evidence type="ECO:0000256" key="1">
    <source>
        <dbReference type="SAM" id="MobiDB-lite"/>
    </source>
</evidence>
<proteinExistence type="predicted"/>
<dbReference type="HOGENOM" id="CLU_670838_0_0_1"/>
<sequence>MAHSEKGVGQSRSFKLVVSASAESKKRPVGMTNQKDVLTVVMQKRSAYLLSRPVVTYLMIYTPAARCTDRARWDVTSHEKSTQLPYSRLASISWSPPRLASSGREKHSQKRSDCAIFAEPGRCSTPQQRTRRSDTQAKPVSRCPSTTKKRPGEWIAKVDSGTRDVEEEEEEDILPGTVPIRNTGVCTHIGDTGNNELLEGTPKHMRSEVQAPNMLNGRLPSGMIRGQAYPMYVAVPSPFLSKFIMRTDAKMRQLQQIRADWVLPEEFCRTHNVFLVNLNTGPEQSLPDRHLGGNGLMGYIFGRLLKSSHSLIAGAKILASTSTMLFLMATAHIGLSLRQLLEALIFVPQSLVPSYATLYFSDFAEPLAVAKTLLCDTVVLVTDVVLIWRLYVVWDRRHIMTKLFLLYIPL</sequence>